<dbReference type="InterPro" id="IPR033140">
    <property type="entry name" value="Lipase_GDXG_put_SER_AS"/>
</dbReference>
<accession>A0ABN0V6B1</accession>
<evidence type="ECO:0000256" key="3">
    <source>
        <dbReference type="PROSITE-ProRule" id="PRU10038"/>
    </source>
</evidence>
<keyword evidence="6" id="KW-1185">Reference proteome</keyword>
<dbReference type="InterPro" id="IPR029058">
    <property type="entry name" value="AB_hydrolase_fold"/>
</dbReference>
<dbReference type="PANTHER" id="PTHR48081">
    <property type="entry name" value="AB HYDROLASE SUPERFAMILY PROTEIN C4A8.06C"/>
    <property type="match status" value="1"/>
</dbReference>
<proteinExistence type="inferred from homology"/>
<name>A0ABN0V6B1_9ACTN</name>
<dbReference type="Proteomes" id="UP001501867">
    <property type="component" value="Unassembled WGS sequence"/>
</dbReference>
<keyword evidence="2" id="KW-0378">Hydrolase</keyword>
<sequence length="343" mass="35015">MSGDGVKGDRLSPQARRLCDAMSAVFPEPGDVTASRAAVTAAGRDRAVATGRGRAGVVADGVRGPGAGADGARWPRAGVVREGVASGVPVRVYDPAPGGRGRVLVVYLHGGGWVMCGLDTHDALCRELAAASGAVVVSAGYRLAPEHPWPAAADDALAVLLWARAEAGRLGCDAERVVVAGDSSGGNLAAVTALRAPELVAGQLLVYPPLDASMGSGSVTAYGRGYFHTAAHMAWYWDQYGGDPAHPHVSPLRAPDLSGLPRTLIVLADCDLLRDEGLEYARRLGEAGVDCEVRLHPGVFHGFLGLPLPAGAAARAGAAAWLAATGRREQGNGAAGFEPASSS</sequence>
<dbReference type="InterPro" id="IPR050300">
    <property type="entry name" value="GDXG_lipolytic_enzyme"/>
</dbReference>
<organism evidence="5 6">
    <name type="scientific">Streptomyces polychromogenes</name>
    <dbReference type="NCBI Taxonomy" id="67342"/>
    <lineage>
        <taxon>Bacteria</taxon>
        <taxon>Bacillati</taxon>
        <taxon>Actinomycetota</taxon>
        <taxon>Actinomycetes</taxon>
        <taxon>Kitasatosporales</taxon>
        <taxon>Streptomycetaceae</taxon>
        <taxon>Streptomyces</taxon>
    </lineage>
</organism>
<comment type="caution">
    <text evidence="5">The sequence shown here is derived from an EMBL/GenBank/DDBJ whole genome shotgun (WGS) entry which is preliminary data.</text>
</comment>
<evidence type="ECO:0000313" key="5">
    <source>
        <dbReference type="EMBL" id="GAA0277851.1"/>
    </source>
</evidence>
<feature type="domain" description="Alpha/beta hydrolase fold-3" evidence="4">
    <location>
        <begin position="105"/>
        <end position="304"/>
    </location>
</feature>
<comment type="similarity">
    <text evidence="1">Belongs to the 'GDXG' lipolytic enzyme family.</text>
</comment>
<dbReference type="Gene3D" id="3.40.50.1820">
    <property type="entry name" value="alpha/beta hydrolase"/>
    <property type="match status" value="1"/>
</dbReference>
<dbReference type="PANTHER" id="PTHR48081:SF8">
    <property type="entry name" value="ALPHA_BETA HYDROLASE FOLD-3 DOMAIN-CONTAINING PROTEIN-RELATED"/>
    <property type="match status" value="1"/>
</dbReference>
<reference evidence="5 6" key="1">
    <citation type="journal article" date="2019" name="Int. J. Syst. Evol. Microbiol.">
        <title>The Global Catalogue of Microorganisms (GCM) 10K type strain sequencing project: providing services to taxonomists for standard genome sequencing and annotation.</title>
        <authorList>
            <consortium name="The Broad Institute Genomics Platform"/>
            <consortium name="The Broad Institute Genome Sequencing Center for Infectious Disease"/>
            <person name="Wu L."/>
            <person name="Ma J."/>
        </authorList>
    </citation>
    <scope>NUCLEOTIDE SEQUENCE [LARGE SCALE GENOMIC DNA]</scope>
    <source>
        <strain evidence="5 6">JCM 4505</strain>
    </source>
</reference>
<dbReference type="PROSITE" id="PS01174">
    <property type="entry name" value="LIPASE_GDXG_SER"/>
    <property type="match status" value="1"/>
</dbReference>
<evidence type="ECO:0000313" key="6">
    <source>
        <dbReference type="Proteomes" id="UP001501867"/>
    </source>
</evidence>
<dbReference type="EMBL" id="BAAABV010000010">
    <property type="protein sequence ID" value="GAA0277851.1"/>
    <property type="molecule type" value="Genomic_DNA"/>
</dbReference>
<gene>
    <name evidence="5" type="ORF">GCM10010302_14400</name>
</gene>
<feature type="active site" evidence="3">
    <location>
        <position position="183"/>
    </location>
</feature>
<protein>
    <recommendedName>
        <fullName evidence="4">Alpha/beta hydrolase fold-3 domain-containing protein</fullName>
    </recommendedName>
</protein>
<evidence type="ECO:0000256" key="1">
    <source>
        <dbReference type="ARBA" id="ARBA00010515"/>
    </source>
</evidence>
<evidence type="ECO:0000256" key="2">
    <source>
        <dbReference type="ARBA" id="ARBA00022801"/>
    </source>
</evidence>
<dbReference type="InterPro" id="IPR013094">
    <property type="entry name" value="AB_hydrolase_3"/>
</dbReference>
<dbReference type="Pfam" id="PF07859">
    <property type="entry name" value="Abhydrolase_3"/>
    <property type="match status" value="1"/>
</dbReference>
<evidence type="ECO:0000259" key="4">
    <source>
        <dbReference type="Pfam" id="PF07859"/>
    </source>
</evidence>
<dbReference type="SUPFAM" id="SSF53474">
    <property type="entry name" value="alpha/beta-Hydrolases"/>
    <property type="match status" value="1"/>
</dbReference>